<comment type="caution">
    <text evidence="2">The sequence shown here is derived from an EMBL/GenBank/DDBJ whole genome shotgun (WGS) entry which is preliminary data.</text>
</comment>
<dbReference type="EMBL" id="JBHUDO010000003">
    <property type="protein sequence ID" value="MFD1646679.1"/>
    <property type="molecule type" value="Genomic_DNA"/>
</dbReference>
<keyword evidence="1" id="KW-1133">Transmembrane helix</keyword>
<evidence type="ECO:0000313" key="3">
    <source>
        <dbReference type="Proteomes" id="UP001597034"/>
    </source>
</evidence>
<evidence type="ECO:0000313" key="2">
    <source>
        <dbReference type="EMBL" id="MFD1646679.1"/>
    </source>
</evidence>
<keyword evidence="3" id="KW-1185">Reference proteome</keyword>
<keyword evidence="1" id="KW-0812">Transmembrane</keyword>
<dbReference type="RefSeq" id="WP_256401239.1">
    <property type="nucleotide sequence ID" value="NZ_JANHJR010000003.1"/>
</dbReference>
<dbReference type="Proteomes" id="UP001597034">
    <property type="component" value="Unassembled WGS sequence"/>
</dbReference>
<accession>A0ABD6DN37</accession>
<reference evidence="2 3" key="1">
    <citation type="journal article" date="2019" name="Int. J. Syst. Evol. Microbiol.">
        <title>The Global Catalogue of Microorganisms (GCM) 10K type strain sequencing project: providing services to taxonomists for standard genome sequencing and annotation.</title>
        <authorList>
            <consortium name="The Broad Institute Genomics Platform"/>
            <consortium name="The Broad Institute Genome Sequencing Center for Infectious Disease"/>
            <person name="Wu L."/>
            <person name="Ma J."/>
        </authorList>
    </citation>
    <scope>NUCLEOTIDE SEQUENCE [LARGE SCALE GENOMIC DNA]</scope>
    <source>
        <strain evidence="2 3">CGMCC 1.10390</strain>
    </source>
</reference>
<dbReference type="AlphaFoldDB" id="A0ABD6DN37"/>
<evidence type="ECO:0000256" key="1">
    <source>
        <dbReference type="SAM" id="Phobius"/>
    </source>
</evidence>
<organism evidence="2 3">
    <name type="scientific">Haloarchaeobius litoreus</name>
    <dbReference type="NCBI Taxonomy" id="755306"/>
    <lineage>
        <taxon>Archaea</taxon>
        <taxon>Methanobacteriati</taxon>
        <taxon>Methanobacteriota</taxon>
        <taxon>Stenosarchaea group</taxon>
        <taxon>Halobacteria</taxon>
        <taxon>Halobacteriales</taxon>
        <taxon>Halorubellaceae</taxon>
        <taxon>Haloarchaeobius</taxon>
    </lineage>
</organism>
<sequence>MSDDVTWSEMAISTSLVTVVSLAGHLAAGLPVEGAVITACSALVFINAAYWRLRGLPITQWLPMFIFDGRPVPEVRADE</sequence>
<proteinExistence type="predicted"/>
<feature type="transmembrane region" description="Helical" evidence="1">
    <location>
        <begin position="34"/>
        <end position="53"/>
    </location>
</feature>
<name>A0ABD6DN37_9EURY</name>
<gene>
    <name evidence="2" type="ORF">ACFSBL_13390</name>
</gene>
<protein>
    <submittedName>
        <fullName evidence="2">Uncharacterized protein</fullName>
    </submittedName>
</protein>
<keyword evidence="1" id="KW-0472">Membrane</keyword>